<sequence length="411" mass="45707">MDSKEDGTVENPINREPDTQRLVQSFLTPSKDHELSKPQAYDRNHGPIQHIDASTHKVTIKSDSIPTTSQVVPKRLDLVLTVDDLRSKFSQHTVTCALQCAGNRRHEMRSRVKEVSGVDWGDGAVMNAEWTGPLLRDVLTSAGLIEQEDEKEYEGLHVQMECNATKVQDDEWYGSSVPLAVAMDREREVILALEMNGTLLPARHGAPVRSIIPGIIGARSVKWLDKIVISPRESQNHYQQHDYKVLPPEATSPEKAEELGVWDSTPAMQDNPINSIVAVPAKDGDELRRDGRGRVKIAGYAIPQGKDGPVEKVEVSIDEGKNWVGARLLDDGDENTTHPSNMHKGKARGKYSWVLWEVEIEVDGPKEDVNIWSKATDRGGNTMKEDQPEGDWNLRGVGYNAVQGRTGVRIL</sequence>
<dbReference type="PRINTS" id="PR00407">
    <property type="entry name" value="EUMOPTERIN"/>
</dbReference>
<dbReference type="Pfam" id="PF03404">
    <property type="entry name" value="Mo-co_dimer"/>
    <property type="match status" value="1"/>
</dbReference>
<feature type="domain" description="Moybdenum cofactor oxidoreductase dimerisation" evidence="7">
    <location>
        <begin position="267"/>
        <end position="400"/>
    </location>
</feature>
<dbReference type="FunFam" id="3.90.420.10:FF:000002">
    <property type="entry name" value="sulfite oxidase, mitochondrial"/>
    <property type="match status" value="1"/>
</dbReference>
<feature type="compositionally biased region" description="Basic and acidic residues" evidence="5">
    <location>
        <begin position="1"/>
        <end position="19"/>
    </location>
</feature>
<dbReference type="InterPro" id="IPR036374">
    <property type="entry name" value="OxRdtase_Mopterin-bd_sf"/>
</dbReference>
<evidence type="ECO:0000256" key="2">
    <source>
        <dbReference type="ARBA" id="ARBA00022505"/>
    </source>
</evidence>
<dbReference type="HOGENOM" id="CLU_003827_5_2_1"/>
<evidence type="ECO:0000313" key="9">
    <source>
        <dbReference type="Proteomes" id="UP000054342"/>
    </source>
</evidence>
<dbReference type="GO" id="GO:0043546">
    <property type="term" value="F:molybdopterin cofactor binding"/>
    <property type="evidence" value="ECO:0007669"/>
    <property type="project" value="TreeGrafter"/>
</dbReference>
<dbReference type="InterPro" id="IPR005066">
    <property type="entry name" value="MoCF_OxRdtse_dimer"/>
</dbReference>
<dbReference type="Proteomes" id="UP000054342">
    <property type="component" value="Unassembled WGS sequence"/>
</dbReference>
<evidence type="ECO:0000259" key="6">
    <source>
        <dbReference type="Pfam" id="PF00174"/>
    </source>
</evidence>
<dbReference type="AlphaFoldDB" id="A0A0D2CYL4"/>
<keyword evidence="3" id="KW-0479">Metal-binding</keyword>
<feature type="compositionally biased region" description="Basic and acidic residues" evidence="5">
    <location>
        <begin position="30"/>
        <end position="45"/>
    </location>
</feature>
<dbReference type="Pfam" id="PF00174">
    <property type="entry name" value="Oxidored_molyb"/>
    <property type="match status" value="1"/>
</dbReference>
<evidence type="ECO:0000256" key="5">
    <source>
        <dbReference type="SAM" id="MobiDB-lite"/>
    </source>
</evidence>
<dbReference type="RefSeq" id="XP_013315821.1">
    <property type="nucleotide sequence ID" value="XM_013460367.1"/>
</dbReference>
<feature type="region of interest" description="Disordered" evidence="5">
    <location>
        <begin position="28"/>
        <end position="47"/>
    </location>
</feature>
<name>A0A0D2CYL4_9EURO</name>
<reference evidence="8 9" key="1">
    <citation type="submission" date="2015-01" db="EMBL/GenBank/DDBJ databases">
        <title>The Genome Sequence of Exophiala xenobiotica CBS118157.</title>
        <authorList>
            <consortium name="The Broad Institute Genomics Platform"/>
            <person name="Cuomo C."/>
            <person name="de Hoog S."/>
            <person name="Gorbushina A."/>
            <person name="Stielow B."/>
            <person name="Teixiera M."/>
            <person name="Abouelleil A."/>
            <person name="Chapman S.B."/>
            <person name="Priest M."/>
            <person name="Young S.K."/>
            <person name="Wortman J."/>
            <person name="Nusbaum C."/>
            <person name="Birren B."/>
        </authorList>
    </citation>
    <scope>NUCLEOTIDE SEQUENCE [LARGE SCALE GENOMIC DNA]</scope>
    <source>
        <strain evidence="8 9">CBS 118157</strain>
    </source>
</reference>
<comment type="cofactor">
    <cofactor evidence="1">
        <name>Mo-molybdopterin</name>
        <dbReference type="ChEBI" id="CHEBI:71302"/>
    </cofactor>
</comment>
<keyword evidence="9" id="KW-1185">Reference proteome</keyword>
<evidence type="ECO:0000256" key="1">
    <source>
        <dbReference type="ARBA" id="ARBA00001924"/>
    </source>
</evidence>
<dbReference type="Gene3D" id="3.90.420.10">
    <property type="entry name" value="Oxidoreductase, molybdopterin-binding domain"/>
    <property type="match status" value="1"/>
</dbReference>
<evidence type="ECO:0000256" key="4">
    <source>
        <dbReference type="ARBA" id="ARBA00023002"/>
    </source>
</evidence>
<feature type="domain" description="Oxidoreductase molybdopterin-binding" evidence="6">
    <location>
        <begin position="45"/>
        <end position="238"/>
    </location>
</feature>
<evidence type="ECO:0000313" key="8">
    <source>
        <dbReference type="EMBL" id="KIW55237.1"/>
    </source>
</evidence>
<feature type="region of interest" description="Disordered" evidence="5">
    <location>
        <begin position="1"/>
        <end position="21"/>
    </location>
</feature>
<dbReference type="GO" id="GO:0005739">
    <property type="term" value="C:mitochondrion"/>
    <property type="evidence" value="ECO:0007669"/>
    <property type="project" value="TreeGrafter"/>
</dbReference>
<dbReference type="GO" id="GO:0030151">
    <property type="term" value="F:molybdenum ion binding"/>
    <property type="evidence" value="ECO:0007669"/>
    <property type="project" value="InterPro"/>
</dbReference>
<organism evidence="8 9">
    <name type="scientific">Exophiala xenobiotica</name>
    <dbReference type="NCBI Taxonomy" id="348802"/>
    <lineage>
        <taxon>Eukaryota</taxon>
        <taxon>Fungi</taxon>
        <taxon>Dikarya</taxon>
        <taxon>Ascomycota</taxon>
        <taxon>Pezizomycotina</taxon>
        <taxon>Eurotiomycetes</taxon>
        <taxon>Chaetothyriomycetidae</taxon>
        <taxon>Chaetothyriales</taxon>
        <taxon>Herpotrichiellaceae</taxon>
        <taxon>Exophiala</taxon>
    </lineage>
</organism>
<keyword evidence="4" id="KW-0560">Oxidoreductase</keyword>
<keyword evidence="2" id="KW-0500">Molybdenum</keyword>
<dbReference type="OrthoDB" id="432685at2759"/>
<dbReference type="PANTHER" id="PTHR19372">
    <property type="entry name" value="SULFITE REDUCTASE"/>
    <property type="match status" value="1"/>
</dbReference>
<dbReference type="GO" id="GO:0008482">
    <property type="term" value="F:sulfite oxidase activity"/>
    <property type="evidence" value="ECO:0007669"/>
    <property type="project" value="TreeGrafter"/>
</dbReference>
<dbReference type="InterPro" id="IPR000572">
    <property type="entry name" value="OxRdtase_Mopterin-bd_dom"/>
</dbReference>
<dbReference type="GO" id="GO:0020037">
    <property type="term" value="F:heme binding"/>
    <property type="evidence" value="ECO:0007669"/>
    <property type="project" value="TreeGrafter"/>
</dbReference>
<evidence type="ECO:0000259" key="7">
    <source>
        <dbReference type="Pfam" id="PF03404"/>
    </source>
</evidence>
<dbReference type="InterPro" id="IPR008335">
    <property type="entry name" value="Mopterin_OxRdtase_euk"/>
</dbReference>
<dbReference type="GO" id="GO:0006790">
    <property type="term" value="P:sulfur compound metabolic process"/>
    <property type="evidence" value="ECO:0007669"/>
    <property type="project" value="TreeGrafter"/>
</dbReference>
<dbReference type="Gene3D" id="2.60.40.650">
    <property type="match status" value="1"/>
</dbReference>
<dbReference type="GeneID" id="25329440"/>
<dbReference type="SUPFAM" id="SSF81296">
    <property type="entry name" value="E set domains"/>
    <property type="match status" value="1"/>
</dbReference>
<dbReference type="PANTHER" id="PTHR19372:SF7">
    <property type="entry name" value="SULFITE OXIDASE, MITOCHONDRIAL"/>
    <property type="match status" value="1"/>
</dbReference>
<gene>
    <name evidence="8" type="ORF">PV05_07532</name>
</gene>
<dbReference type="EMBL" id="KN847320">
    <property type="protein sequence ID" value="KIW55237.1"/>
    <property type="molecule type" value="Genomic_DNA"/>
</dbReference>
<protein>
    <recommendedName>
        <fullName evidence="10">Sulfite oxidase</fullName>
    </recommendedName>
</protein>
<dbReference type="SUPFAM" id="SSF56524">
    <property type="entry name" value="Oxidoreductase molybdopterin-binding domain"/>
    <property type="match status" value="1"/>
</dbReference>
<accession>A0A0D2CYL4</accession>
<evidence type="ECO:0008006" key="10">
    <source>
        <dbReference type="Google" id="ProtNLM"/>
    </source>
</evidence>
<proteinExistence type="predicted"/>
<dbReference type="STRING" id="348802.A0A0D2CYL4"/>
<evidence type="ECO:0000256" key="3">
    <source>
        <dbReference type="ARBA" id="ARBA00022723"/>
    </source>
</evidence>
<dbReference type="InterPro" id="IPR014756">
    <property type="entry name" value="Ig_E-set"/>
</dbReference>